<dbReference type="InterPro" id="IPR021293">
    <property type="entry name" value="DUF2865"/>
</dbReference>
<proteinExistence type="predicted"/>
<dbReference type="Pfam" id="PF11064">
    <property type="entry name" value="DUF2865"/>
    <property type="match status" value="1"/>
</dbReference>
<gene>
    <name evidence="1" type="ORF">RKE40_16220</name>
</gene>
<dbReference type="RefSeq" id="WP_316019264.1">
    <property type="nucleotide sequence ID" value="NZ_JAWDID010000024.1"/>
</dbReference>
<accession>A0ABU3SAQ9</accession>
<evidence type="ECO:0000313" key="1">
    <source>
        <dbReference type="EMBL" id="MDU0341445.1"/>
    </source>
</evidence>
<name>A0ABU3SAQ9_9HYPH</name>
<comment type="caution">
    <text evidence="1">The sequence shown here is derived from an EMBL/GenBank/DDBJ whole genome shotgun (WGS) entry which is preliminary data.</text>
</comment>
<dbReference type="Proteomes" id="UP001254257">
    <property type="component" value="Unassembled WGS sequence"/>
</dbReference>
<evidence type="ECO:0000313" key="2">
    <source>
        <dbReference type="Proteomes" id="UP001254257"/>
    </source>
</evidence>
<keyword evidence="2" id="KW-1185">Reference proteome</keyword>
<protein>
    <submittedName>
        <fullName evidence="1">DUF2865 domain-containing protein</fullName>
    </submittedName>
</protein>
<dbReference type="EMBL" id="JAWDID010000024">
    <property type="protein sequence ID" value="MDU0341445.1"/>
    <property type="molecule type" value="Genomic_DNA"/>
</dbReference>
<organism evidence="1 2">
    <name type="scientific">Bosea rubneri</name>
    <dbReference type="NCBI Taxonomy" id="3075434"/>
    <lineage>
        <taxon>Bacteria</taxon>
        <taxon>Pseudomonadati</taxon>
        <taxon>Pseudomonadota</taxon>
        <taxon>Alphaproteobacteria</taxon>
        <taxon>Hyphomicrobiales</taxon>
        <taxon>Boseaceae</taxon>
        <taxon>Bosea</taxon>
    </lineage>
</organism>
<reference evidence="1 2" key="1">
    <citation type="submission" date="2023-09" db="EMBL/GenBank/DDBJ databases">
        <title>Whole genome shotgun sequencing (WGS) of Bosea sp. ZW T0_25, isolated from stored onions (Allium cepa).</title>
        <authorList>
            <person name="Stoll D.A."/>
            <person name="Huch M."/>
        </authorList>
    </citation>
    <scope>NUCLEOTIDE SEQUENCE [LARGE SCALE GENOMIC DNA]</scope>
    <source>
        <strain evidence="1 2">ZW T0_25</strain>
    </source>
</reference>
<sequence length="312" mass="34366">MLTVSLVQAEDDAGIRAFHRQEAAARQAQREAAPRAVYASARAYAPERNLWTMPLWQARPDGVIRHPPIVLNPFKRREAAPKRVAKRQPAIRYDTVSGAADVTRTICVRMCDGFHAPIGHLRNQSDLKAHEAICQASNPGIPVKVFKVAAGATTIDAAVSADGKTYGALPVAYGYEQSSDPACRPAIAKPGEHRISVLRDITLRPGDSVVLDGRVRTFAGSTKWPYTASDFRDFRDSADLNASQRREIDARVGISHREAQMRSFERKLRVREASLHDPDFASDALNLRGGIEPRDSIGTPARIVLENPFSRN</sequence>